<feature type="compositionally biased region" description="Low complexity" evidence="2">
    <location>
        <begin position="874"/>
        <end position="888"/>
    </location>
</feature>
<feature type="coiled-coil region" evidence="1">
    <location>
        <begin position="133"/>
        <end position="227"/>
    </location>
</feature>
<name>A0A0C9WXQ5_9AGAR</name>
<dbReference type="OrthoDB" id="3069722at2759"/>
<evidence type="ECO:0000313" key="4">
    <source>
        <dbReference type="Proteomes" id="UP000054477"/>
    </source>
</evidence>
<dbReference type="AlphaFoldDB" id="A0A0C9WXQ5"/>
<feature type="compositionally biased region" description="Polar residues" evidence="2">
    <location>
        <begin position="941"/>
        <end position="958"/>
    </location>
</feature>
<feature type="region of interest" description="Disordered" evidence="2">
    <location>
        <begin position="280"/>
        <end position="351"/>
    </location>
</feature>
<feature type="compositionally biased region" description="Polar residues" evidence="2">
    <location>
        <begin position="1010"/>
        <end position="1020"/>
    </location>
</feature>
<feature type="compositionally biased region" description="Polar residues" evidence="2">
    <location>
        <begin position="30"/>
        <end position="40"/>
    </location>
</feature>
<dbReference type="HOGENOM" id="CLU_261296_0_0_1"/>
<reference evidence="3 4" key="1">
    <citation type="submission" date="2014-04" db="EMBL/GenBank/DDBJ databases">
        <authorList>
            <consortium name="DOE Joint Genome Institute"/>
            <person name="Kuo A."/>
            <person name="Kohler A."/>
            <person name="Nagy L.G."/>
            <person name="Floudas D."/>
            <person name="Copeland A."/>
            <person name="Barry K.W."/>
            <person name="Cichocki N."/>
            <person name="Veneault-Fourrey C."/>
            <person name="LaButti K."/>
            <person name="Lindquist E.A."/>
            <person name="Lipzen A."/>
            <person name="Lundell T."/>
            <person name="Morin E."/>
            <person name="Murat C."/>
            <person name="Sun H."/>
            <person name="Tunlid A."/>
            <person name="Henrissat B."/>
            <person name="Grigoriev I.V."/>
            <person name="Hibbett D.S."/>
            <person name="Martin F."/>
            <person name="Nordberg H.P."/>
            <person name="Cantor M.N."/>
            <person name="Hua S.X."/>
        </authorList>
    </citation>
    <scope>NUCLEOTIDE SEQUENCE [LARGE SCALE GENOMIC DNA]</scope>
    <source>
        <strain evidence="3 4">LaAM-08-1</strain>
    </source>
</reference>
<organism evidence="3 4">
    <name type="scientific">Laccaria amethystina LaAM-08-1</name>
    <dbReference type="NCBI Taxonomy" id="1095629"/>
    <lineage>
        <taxon>Eukaryota</taxon>
        <taxon>Fungi</taxon>
        <taxon>Dikarya</taxon>
        <taxon>Basidiomycota</taxon>
        <taxon>Agaricomycotina</taxon>
        <taxon>Agaricomycetes</taxon>
        <taxon>Agaricomycetidae</taxon>
        <taxon>Agaricales</taxon>
        <taxon>Agaricineae</taxon>
        <taxon>Hydnangiaceae</taxon>
        <taxon>Laccaria</taxon>
    </lineage>
</organism>
<protein>
    <submittedName>
        <fullName evidence="3">Uncharacterized protein</fullName>
    </submittedName>
</protein>
<feature type="compositionally biased region" description="Polar residues" evidence="2">
    <location>
        <begin position="636"/>
        <end position="646"/>
    </location>
</feature>
<feature type="compositionally biased region" description="Polar residues" evidence="2">
    <location>
        <begin position="768"/>
        <end position="782"/>
    </location>
</feature>
<dbReference type="EMBL" id="KN838569">
    <property type="protein sequence ID" value="KIK04495.1"/>
    <property type="molecule type" value="Genomic_DNA"/>
</dbReference>
<keyword evidence="1" id="KW-0175">Coiled coil</keyword>
<keyword evidence="4" id="KW-1185">Reference proteome</keyword>
<accession>A0A0C9WXQ5</accession>
<feature type="compositionally biased region" description="Polar residues" evidence="2">
    <location>
        <begin position="1043"/>
        <end position="1053"/>
    </location>
</feature>
<feature type="compositionally biased region" description="Low complexity" evidence="2">
    <location>
        <begin position="704"/>
        <end position="722"/>
    </location>
</feature>
<feature type="compositionally biased region" description="Gly residues" evidence="2">
    <location>
        <begin position="665"/>
        <end position="674"/>
    </location>
</feature>
<feature type="compositionally biased region" description="Polar residues" evidence="2">
    <location>
        <begin position="576"/>
        <end position="586"/>
    </location>
</feature>
<sequence>MATNDFRNDGFSPDSFYPPIDKPHSGPLIFNNTNPSSYSTHLDGYTSPTTNKPPPRPTRKKSTQPTPKHSPTESKRSSVSAATQSQGPNTRHRRERERALADIPTETLIQLVINEELEAKETRKVLSTTLSQLEASTRKVEQTEARGRVLEEEREAQALKITQAILDAQREAAKAKEDVGVYQLKLAHAEQEIQRAKEVVHAVENERDEAERAAVKARKVARELKERTVVQLAREEGRRAGFEEGIRQGRLLATVEIVEQAKPIPPRLLGDGTAFIEEAVTEEQGRSPDSETHQSHSRRKNGGRSARATPRTKRQSLDTSMTTSRTRSSAPTSPTSLEAESSAAALRAIEERERERVQMRMRMLERDLEHEREKAAQVERERDKERQREAERLRELEREKDRVREREQARLRELEAERQREREAAARERERERRLREKERESEERARENELKVIDRQKRELEREREERERERERLKEVERTLQRERQKDKELDRERERELERERLRLRSLALSVEEDSDGDGAQTPRAAPSNQLQYLAMPQPPVIPVNMPAADTPLPVNMPFPSVSGPTRHYPFQHQRTTSSGSSSQDHRNPQRRRASDSGSSSSSMTQFDILTFPNPREERERKLSVIPEVASSRGDSPNANLSMDSDEPTWVRNPPVDHTKVGYGGGGGGVDGWRSGVAGGSHRQPAYQPDETRGRGQFDQNLLTPTSNLTRRSSSSSSNYDINVEPPSPEVNRPSSRASFHEPEISQNLNFLSPNHRPAPLPISSGRQTRQSDISTAPNSPVLDANTLPPGFVPLSFASPSPAGGGSMTPIYGPSRPSSTAPGPKPSMYANPSRESAEEGQGQGSSFVAPPPPGFSFTPKSTQNFLPVIPDGPSSGNSRGPPSGSRMTPRAGTNNLPGGSGIYGRPNTEGAYETPRREGNGALPERGGGGGVYGRPSEGQTYDSKPGAYSSSTAKSYIAHMPDPVIPSAETFRGTPRQRTVMPSMTPRAGNNALPGGGSGIYGRPSEGQTYDGSATPRQFPGGLTPLSSTQGLPGMYGHPTSSEGQTANNFDGGMTPRSAASQGLPGSGIYGRPNEGGATPKQGITPHSAARGLPPVSGIYGRPTTDPSATPRQGMTPLLGSGSGTGGFPEASVPPAFGGGGDAGWGNGEEDGFDAATNQNTFLNSAVGSSLDTDNKPAAAGGKEKKNRKKKR</sequence>
<evidence type="ECO:0000256" key="2">
    <source>
        <dbReference type="SAM" id="MobiDB-lite"/>
    </source>
</evidence>
<dbReference type="Proteomes" id="UP000054477">
    <property type="component" value="Unassembled WGS sequence"/>
</dbReference>
<dbReference type="STRING" id="1095629.A0A0C9WXQ5"/>
<gene>
    <name evidence="3" type="ORF">K443DRAFT_675954</name>
</gene>
<feature type="region of interest" description="Disordered" evidence="2">
    <location>
        <begin position="1"/>
        <end position="101"/>
    </location>
</feature>
<reference evidence="4" key="2">
    <citation type="submission" date="2015-01" db="EMBL/GenBank/DDBJ databases">
        <title>Evolutionary Origins and Diversification of the Mycorrhizal Mutualists.</title>
        <authorList>
            <consortium name="DOE Joint Genome Institute"/>
            <consortium name="Mycorrhizal Genomics Consortium"/>
            <person name="Kohler A."/>
            <person name="Kuo A."/>
            <person name="Nagy L.G."/>
            <person name="Floudas D."/>
            <person name="Copeland A."/>
            <person name="Barry K.W."/>
            <person name="Cichocki N."/>
            <person name="Veneault-Fourrey C."/>
            <person name="LaButti K."/>
            <person name="Lindquist E.A."/>
            <person name="Lipzen A."/>
            <person name="Lundell T."/>
            <person name="Morin E."/>
            <person name="Murat C."/>
            <person name="Riley R."/>
            <person name="Ohm R."/>
            <person name="Sun H."/>
            <person name="Tunlid A."/>
            <person name="Henrissat B."/>
            <person name="Grigoriev I.V."/>
            <person name="Hibbett D.S."/>
            <person name="Martin F."/>
        </authorList>
    </citation>
    <scope>NUCLEOTIDE SEQUENCE [LARGE SCALE GENOMIC DNA]</scope>
    <source>
        <strain evidence="4">LaAM-08-1</strain>
    </source>
</reference>
<feature type="compositionally biased region" description="Low complexity" evidence="2">
    <location>
        <begin position="319"/>
        <end position="347"/>
    </location>
</feature>
<dbReference type="CDD" id="cd06503">
    <property type="entry name" value="ATP-synt_Fo_b"/>
    <property type="match status" value="1"/>
</dbReference>
<feature type="compositionally biased region" description="Basic and acidic residues" evidence="2">
    <location>
        <begin position="365"/>
        <end position="506"/>
    </location>
</feature>
<evidence type="ECO:0000313" key="3">
    <source>
        <dbReference type="EMBL" id="KIK04495.1"/>
    </source>
</evidence>
<proteinExistence type="predicted"/>
<feature type="compositionally biased region" description="Basic and acidic residues" evidence="2">
    <location>
        <begin position="283"/>
        <end position="294"/>
    </location>
</feature>
<feature type="compositionally biased region" description="Gly residues" evidence="2">
    <location>
        <begin position="1141"/>
        <end position="1151"/>
    </location>
</feature>
<feature type="compositionally biased region" description="Polar residues" evidence="2">
    <location>
        <begin position="77"/>
        <end position="89"/>
    </location>
</feature>
<feature type="region of interest" description="Disordered" evidence="2">
    <location>
        <begin position="365"/>
        <end position="1196"/>
    </location>
</feature>
<feature type="compositionally biased region" description="Polar residues" evidence="2">
    <location>
        <begin position="1160"/>
        <end position="1176"/>
    </location>
</feature>
<evidence type="ECO:0000256" key="1">
    <source>
        <dbReference type="SAM" id="Coils"/>
    </source>
</evidence>